<accession>A0A1M5H6Y2</accession>
<dbReference type="Proteomes" id="UP000183945">
    <property type="component" value="Unassembled WGS sequence"/>
</dbReference>
<dbReference type="AlphaFoldDB" id="A0A1M5H6Y2"/>
<evidence type="ECO:0000313" key="2">
    <source>
        <dbReference type="Proteomes" id="UP000183945"/>
    </source>
</evidence>
<dbReference type="EMBL" id="FQVT01000005">
    <property type="protein sequence ID" value="SHG11482.1"/>
    <property type="molecule type" value="Genomic_DNA"/>
</dbReference>
<protein>
    <submittedName>
        <fullName evidence="1">Uncharacterized protein</fullName>
    </submittedName>
</protein>
<dbReference type="OrthoDB" id="982202at2"/>
<reference evidence="2" key="1">
    <citation type="submission" date="2016-11" db="EMBL/GenBank/DDBJ databases">
        <authorList>
            <person name="Varghese N."/>
            <person name="Submissions S."/>
        </authorList>
    </citation>
    <scope>NUCLEOTIDE SEQUENCE [LARGE SCALE GENOMIC DNA]</scope>
    <source>
        <strain evidence="2">DSM 24579</strain>
    </source>
</reference>
<dbReference type="RefSeq" id="WP_072879127.1">
    <property type="nucleotide sequence ID" value="NZ_FQVT01000005.1"/>
</dbReference>
<keyword evidence="2" id="KW-1185">Reference proteome</keyword>
<evidence type="ECO:0000313" key="1">
    <source>
        <dbReference type="EMBL" id="SHG11482.1"/>
    </source>
</evidence>
<name>A0A1M5H6Y2_SALEC</name>
<organism evidence="1 2">
    <name type="scientific">Salegentibacter echinorum</name>
    <dbReference type="NCBI Taxonomy" id="1073325"/>
    <lineage>
        <taxon>Bacteria</taxon>
        <taxon>Pseudomonadati</taxon>
        <taxon>Bacteroidota</taxon>
        <taxon>Flavobacteriia</taxon>
        <taxon>Flavobacteriales</taxon>
        <taxon>Flavobacteriaceae</taxon>
        <taxon>Salegentibacter</taxon>
    </lineage>
</organism>
<proteinExistence type="predicted"/>
<gene>
    <name evidence="1" type="ORF">SAMN05444483_1056</name>
</gene>
<sequence>MGFLLKAGDNGFLLSQYSSNFQTSAIDKEKLPFAYMLNEDGEIEKFGKTELTDGQLKQALEQRSAKVAKILEKDGGWHCFFITYNSIGGKENWQNGKPHFHYISNYFGIKKEDVIEQIKSKKYKLGNLPHIALDDYGVQPDRKAST</sequence>
<dbReference type="STRING" id="1073325.SAMN05444483_1056"/>